<evidence type="ECO:0000256" key="5">
    <source>
        <dbReference type="ARBA" id="ARBA00023136"/>
    </source>
</evidence>
<comment type="subcellular location">
    <subcellularLocation>
        <location evidence="1">Cell membrane</location>
        <topology evidence="1">Multi-pass membrane protein</topology>
    </subcellularLocation>
</comment>
<feature type="transmembrane region" description="Helical" evidence="6">
    <location>
        <begin position="258"/>
        <end position="279"/>
    </location>
</feature>
<dbReference type="InterPro" id="IPR050833">
    <property type="entry name" value="Poly_Biosynth_Transport"/>
</dbReference>
<evidence type="ECO:0000256" key="4">
    <source>
        <dbReference type="ARBA" id="ARBA00022989"/>
    </source>
</evidence>
<feature type="transmembrane region" description="Helical" evidence="6">
    <location>
        <begin position="157"/>
        <end position="181"/>
    </location>
</feature>
<keyword evidence="3 6" id="KW-0812">Transmembrane</keyword>
<feature type="transmembrane region" description="Helical" evidence="6">
    <location>
        <begin position="129"/>
        <end position="150"/>
    </location>
</feature>
<keyword evidence="2" id="KW-1003">Cell membrane</keyword>
<sequence>MEKREKGDSYSHILKYTSLFGGVQGLNILVSVVRTKLVAMILGPDGMGLVSLFNSTIKLVSDSTNLGLPMSAVKNVSEAFDSGSPLRVQRAVGLVRLWELLTALLGMAVCILFSPLLDRWTFDWGDHTLHFVLLSPVVGLLAVTGGEAAILKGMRQLRALAAVSVCNIVLALLCSVPIYYFFGQAGIVPSLVLLALIQCVATVACSYRLCRPAFRFSRSRLREGGSMVSLGLAFVAAGVLGSGAEFLVRSYLNTTGDLAVVGLYNAGFVMTMTYAGMVFSAMETDYFPRLSGIAHCGPRLNEMVNHQTEVLLLLVSPMLVFFMVALPVLLPLLYSGKFMPVLGMVQLTVLAMYLRAMTLPVEYIALSRSDSRSYLLLEAVYDVAFVVLVIVGYRWLGLVGTGAGLVAAGVLNLAVVYGYAHGRYGYRVAPSVRRYALLQIPLGVAAYGVTLFVHGPAYWAAGLLLGGMSLAVSVKILHGKANLWAALMRKIRRR</sequence>
<accession>A0ABV5ZII1</accession>
<reference evidence="7 8" key="1">
    <citation type="submission" date="2024-09" db="EMBL/GenBank/DDBJ databases">
        <authorList>
            <person name="Sun Q."/>
            <person name="Mori K."/>
        </authorList>
    </citation>
    <scope>NUCLEOTIDE SEQUENCE [LARGE SCALE GENOMIC DNA]</scope>
    <source>
        <strain evidence="7 8">ATCC 51272</strain>
    </source>
</reference>
<organism evidence="7 8">
    <name type="scientific">Hallella seregens ATCC 51272</name>
    <dbReference type="NCBI Taxonomy" id="1336250"/>
    <lineage>
        <taxon>Bacteria</taxon>
        <taxon>Pseudomonadati</taxon>
        <taxon>Bacteroidota</taxon>
        <taxon>Bacteroidia</taxon>
        <taxon>Bacteroidales</taxon>
        <taxon>Prevotellaceae</taxon>
        <taxon>Hallella</taxon>
    </lineage>
</organism>
<evidence type="ECO:0000256" key="1">
    <source>
        <dbReference type="ARBA" id="ARBA00004651"/>
    </source>
</evidence>
<feature type="transmembrane region" description="Helical" evidence="6">
    <location>
        <begin position="432"/>
        <end position="453"/>
    </location>
</feature>
<gene>
    <name evidence="7" type="ORF">ACFFK8_04915</name>
</gene>
<evidence type="ECO:0000256" key="2">
    <source>
        <dbReference type="ARBA" id="ARBA00022475"/>
    </source>
</evidence>
<feature type="transmembrane region" description="Helical" evidence="6">
    <location>
        <begin position="97"/>
        <end position="117"/>
    </location>
</feature>
<evidence type="ECO:0000313" key="7">
    <source>
        <dbReference type="EMBL" id="MFB9897164.1"/>
    </source>
</evidence>
<keyword evidence="5 6" id="KW-0472">Membrane</keyword>
<evidence type="ECO:0000256" key="6">
    <source>
        <dbReference type="SAM" id="Phobius"/>
    </source>
</evidence>
<protein>
    <submittedName>
        <fullName evidence="7">Oligosaccharide flippase family protein</fullName>
    </submittedName>
</protein>
<keyword evidence="8" id="KW-1185">Reference proteome</keyword>
<name>A0ABV5ZII1_9BACT</name>
<dbReference type="PANTHER" id="PTHR30250:SF11">
    <property type="entry name" value="O-ANTIGEN TRANSPORTER-RELATED"/>
    <property type="match status" value="1"/>
</dbReference>
<feature type="transmembrane region" description="Helical" evidence="6">
    <location>
        <begin position="310"/>
        <end position="332"/>
    </location>
</feature>
<feature type="transmembrane region" description="Helical" evidence="6">
    <location>
        <begin position="375"/>
        <end position="396"/>
    </location>
</feature>
<feature type="transmembrane region" description="Helical" evidence="6">
    <location>
        <begin position="187"/>
        <end position="209"/>
    </location>
</feature>
<feature type="transmembrane region" description="Helical" evidence="6">
    <location>
        <begin position="459"/>
        <end position="487"/>
    </location>
</feature>
<dbReference type="Proteomes" id="UP001589688">
    <property type="component" value="Unassembled WGS sequence"/>
</dbReference>
<dbReference type="Pfam" id="PF13440">
    <property type="entry name" value="Polysacc_synt_3"/>
    <property type="match status" value="1"/>
</dbReference>
<feature type="transmembrane region" description="Helical" evidence="6">
    <location>
        <begin position="402"/>
        <end position="420"/>
    </location>
</feature>
<evidence type="ECO:0000313" key="8">
    <source>
        <dbReference type="Proteomes" id="UP001589688"/>
    </source>
</evidence>
<evidence type="ECO:0000256" key="3">
    <source>
        <dbReference type="ARBA" id="ARBA00022692"/>
    </source>
</evidence>
<dbReference type="EMBL" id="JBHLZF010000001">
    <property type="protein sequence ID" value="MFB9897164.1"/>
    <property type="molecule type" value="Genomic_DNA"/>
</dbReference>
<comment type="caution">
    <text evidence="7">The sequence shown here is derived from an EMBL/GenBank/DDBJ whole genome shotgun (WGS) entry which is preliminary data.</text>
</comment>
<proteinExistence type="predicted"/>
<feature type="transmembrane region" description="Helical" evidence="6">
    <location>
        <begin position="230"/>
        <end position="252"/>
    </location>
</feature>
<dbReference type="PANTHER" id="PTHR30250">
    <property type="entry name" value="PST FAMILY PREDICTED COLANIC ACID TRANSPORTER"/>
    <property type="match status" value="1"/>
</dbReference>
<keyword evidence="4 6" id="KW-1133">Transmembrane helix</keyword>
<dbReference type="RefSeq" id="WP_027951666.1">
    <property type="nucleotide sequence ID" value="NZ_JADU01000006.1"/>
</dbReference>